<dbReference type="OrthoDB" id="2013972at2759"/>
<evidence type="ECO:0000313" key="2">
    <source>
        <dbReference type="EMBL" id="CAG8620839.1"/>
    </source>
</evidence>
<dbReference type="Pfam" id="PF13649">
    <property type="entry name" value="Methyltransf_25"/>
    <property type="match status" value="1"/>
</dbReference>
<dbReference type="AlphaFoldDB" id="A0A9N9D0K2"/>
<dbReference type="Gene3D" id="3.40.50.150">
    <property type="entry name" value="Vaccinia Virus protein VP39"/>
    <property type="match status" value="1"/>
</dbReference>
<dbReference type="EMBL" id="CAJVPS010006001">
    <property type="protein sequence ID" value="CAG8620839.1"/>
    <property type="molecule type" value="Genomic_DNA"/>
</dbReference>
<dbReference type="InterPro" id="IPR041698">
    <property type="entry name" value="Methyltransf_25"/>
</dbReference>
<evidence type="ECO:0000259" key="1">
    <source>
        <dbReference type="Pfam" id="PF13649"/>
    </source>
</evidence>
<reference evidence="2" key="1">
    <citation type="submission" date="2021-06" db="EMBL/GenBank/DDBJ databases">
        <authorList>
            <person name="Kallberg Y."/>
            <person name="Tangrot J."/>
            <person name="Rosling A."/>
        </authorList>
    </citation>
    <scope>NUCLEOTIDE SEQUENCE</scope>
    <source>
        <strain evidence="2">FL130A</strain>
    </source>
</reference>
<accession>A0A9N9D0K2</accession>
<dbReference type="SUPFAM" id="SSF53335">
    <property type="entry name" value="S-adenosyl-L-methionine-dependent methyltransferases"/>
    <property type="match status" value="1"/>
</dbReference>
<sequence>KGARVIDIGCGTGTWILDMARQYPRSYFIGVDISPIFPSEGLPVNVNFIECNLLDGLPFEDSYFDFIHQKFLVAAFTQSQWKEKVIPEFLRLTRPVQNFMLSKGLNNKIGEVLPSILESTNAFSEIKNQKKSITLGKRGGKNGVETLKFTVRGLSSARGWLSTLVNLTPEHFDALLETFSLEAEKFDTFVYQYRICGRKN</sequence>
<proteinExistence type="predicted"/>
<dbReference type="Proteomes" id="UP000789508">
    <property type="component" value="Unassembled WGS sequence"/>
</dbReference>
<dbReference type="CDD" id="cd02440">
    <property type="entry name" value="AdoMet_MTases"/>
    <property type="match status" value="1"/>
</dbReference>
<feature type="domain" description="Methyltransferase" evidence="1">
    <location>
        <begin position="5"/>
        <end position="95"/>
    </location>
</feature>
<protein>
    <submittedName>
        <fullName evidence="2">612_t:CDS:1</fullName>
    </submittedName>
</protein>
<organism evidence="2 3">
    <name type="scientific">Ambispora leptoticha</name>
    <dbReference type="NCBI Taxonomy" id="144679"/>
    <lineage>
        <taxon>Eukaryota</taxon>
        <taxon>Fungi</taxon>
        <taxon>Fungi incertae sedis</taxon>
        <taxon>Mucoromycota</taxon>
        <taxon>Glomeromycotina</taxon>
        <taxon>Glomeromycetes</taxon>
        <taxon>Archaeosporales</taxon>
        <taxon>Ambisporaceae</taxon>
        <taxon>Ambispora</taxon>
    </lineage>
</organism>
<gene>
    <name evidence="2" type="ORF">ALEPTO_LOCUS8958</name>
</gene>
<keyword evidence="3" id="KW-1185">Reference proteome</keyword>
<dbReference type="PANTHER" id="PTHR43591">
    <property type="entry name" value="METHYLTRANSFERASE"/>
    <property type="match status" value="1"/>
</dbReference>
<feature type="non-terminal residue" evidence="2">
    <location>
        <position position="1"/>
    </location>
</feature>
<dbReference type="InterPro" id="IPR029063">
    <property type="entry name" value="SAM-dependent_MTases_sf"/>
</dbReference>
<name>A0A9N9D0K2_9GLOM</name>
<evidence type="ECO:0000313" key="3">
    <source>
        <dbReference type="Proteomes" id="UP000789508"/>
    </source>
</evidence>
<comment type="caution">
    <text evidence="2">The sequence shown here is derived from an EMBL/GenBank/DDBJ whole genome shotgun (WGS) entry which is preliminary data.</text>
</comment>